<sequence>MSAPGLSAGAARQAKPPSAGPKGKITPANRILITVLYQRKIAAQDLLGHLFGVTIMTISRVIREVRPFLETSGHQPTVSTARFRTPDDIAAYLQDQTETEINSAGY</sequence>
<reference evidence="2" key="1">
    <citation type="submission" date="2023-02" db="EMBL/GenBank/DDBJ databases">
        <title>Kitasatospora phosalacinea NBRC 14362.</title>
        <authorList>
            <person name="Ichikawa N."/>
            <person name="Sato H."/>
            <person name="Tonouchi N."/>
        </authorList>
    </citation>
    <scope>NUCLEOTIDE SEQUENCE</scope>
    <source>
        <strain evidence="2">NBRC 14362</strain>
    </source>
</reference>
<proteinExistence type="predicted"/>
<comment type="caution">
    <text evidence="2">The sequence shown here is derived from an EMBL/GenBank/DDBJ whole genome shotgun (WGS) entry which is preliminary data.</text>
</comment>
<feature type="region of interest" description="Disordered" evidence="1">
    <location>
        <begin position="1"/>
        <end position="25"/>
    </location>
</feature>
<evidence type="ECO:0000256" key="1">
    <source>
        <dbReference type="SAM" id="MobiDB-lite"/>
    </source>
</evidence>
<evidence type="ECO:0000313" key="2">
    <source>
        <dbReference type="EMBL" id="GLW59580.1"/>
    </source>
</evidence>
<accession>A0A9W6UUH6</accession>
<dbReference type="OrthoDB" id="5340187at2"/>
<evidence type="ECO:0000313" key="3">
    <source>
        <dbReference type="Proteomes" id="UP001165143"/>
    </source>
</evidence>
<name>A0A9W6UUH6_9ACTN</name>
<dbReference type="Proteomes" id="UP001165143">
    <property type="component" value="Unassembled WGS sequence"/>
</dbReference>
<evidence type="ECO:0008006" key="4">
    <source>
        <dbReference type="Google" id="ProtNLM"/>
    </source>
</evidence>
<organism evidence="2 3">
    <name type="scientific">Kitasatospora phosalacinea</name>
    <dbReference type="NCBI Taxonomy" id="2065"/>
    <lineage>
        <taxon>Bacteria</taxon>
        <taxon>Bacillati</taxon>
        <taxon>Actinomycetota</taxon>
        <taxon>Actinomycetes</taxon>
        <taxon>Kitasatosporales</taxon>
        <taxon>Streptomycetaceae</taxon>
        <taxon>Kitasatospora</taxon>
    </lineage>
</organism>
<dbReference type="RefSeq" id="WP_033257177.1">
    <property type="nucleotide sequence ID" value="NZ_JNYE01000168.1"/>
</dbReference>
<dbReference type="EMBL" id="BSRX01000098">
    <property type="protein sequence ID" value="GLW59580.1"/>
    <property type="molecule type" value="Genomic_DNA"/>
</dbReference>
<dbReference type="AlphaFoldDB" id="A0A9W6UUH6"/>
<protein>
    <recommendedName>
        <fullName evidence="4">Transposase Helix-turn-helix domain-containing protein</fullName>
    </recommendedName>
</protein>
<gene>
    <name evidence="2" type="ORF">Kpho01_75900</name>
</gene>